<evidence type="ECO:0000256" key="6">
    <source>
        <dbReference type="ARBA" id="ARBA00023136"/>
    </source>
</evidence>
<feature type="transmembrane region" description="Helical" evidence="7">
    <location>
        <begin position="238"/>
        <end position="262"/>
    </location>
</feature>
<dbReference type="Proteomes" id="UP000582659">
    <property type="component" value="Unassembled WGS sequence"/>
</dbReference>
<evidence type="ECO:0000313" key="9">
    <source>
        <dbReference type="Proteomes" id="UP000659654"/>
    </source>
</evidence>
<feature type="transmembrane region" description="Helical" evidence="7">
    <location>
        <begin position="172"/>
        <end position="196"/>
    </location>
</feature>
<feature type="transmembrane region" description="Helical" evidence="7">
    <location>
        <begin position="208"/>
        <end position="232"/>
    </location>
</feature>
<protein>
    <submittedName>
        <fullName evidence="8">(pine wood nematode) hypothetical protein</fullName>
    </submittedName>
</protein>
<dbReference type="Gene3D" id="1.20.1250.20">
    <property type="entry name" value="MFS general substrate transporter like domains"/>
    <property type="match status" value="1"/>
</dbReference>
<proteinExistence type="inferred from homology"/>
<gene>
    <name evidence="8" type="ORF">BXYJ_LOCUS4815</name>
</gene>
<evidence type="ECO:0000313" key="8">
    <source>
        <dbReference type="EMBL" id="CAD5216998.1"/>
    </source>
</evidence>
<dbReference type="GO" id="GO:0022857">
    <property type="term" value="F:transmembrane transporter activity"/>
    <property type="evidence" value="ECO:0007669"/>
    <property type="project" value="InterPro"/>
</dbReference>
<dbReference type="Pfam" id="PF00854">
    <property type="entry name" value="PTR2"/>
    <property type="match status" value="1"/>
</dbReference>
<keyword evidence="4" id="KW-0653">Protein transport</keyword>
<keyword evidence="5 7" id="KW-1133">Transmembrane helix</keyword>
<dbReference type="OrthoDB" id="205993at2759"/>
<organism evidence="8 9">
    <name type="scientific">Bursaphelenchus xylophilus</name>
    <name type="common">Pinewood nematode worm</name>
    <name type="synonym">Aphelenchoides xylophilus</name>
    <dbReference type="NCBI Taxonomy" id="6326"/>
    <lineage>
        <taxon>Eukaryota</taxon>
        <taxon>Metazoa</taxon>
        <taxon>Ecdysozoa</taxon>
        <taxon>Nematoda</taxon>
        <taxon>Chromadorea</taxon>
        <taxon>Rhabditida</taxon>
        <taxon>Tylenchina</taxon>
        <taxon>Tylenchomorpha</taxon>
        <taxon>Aphelenchoidea</taxon>
        <taxon>Aphelenchoididae</taxon>
        <taxon>Bursaphelenchus</taxon>
    </lineage>
</organism>
<dbReference type="AlphaFoldDB" id="A0A7I8WXM7"/>
<evidence type="ECO:0000256" key="2">
    <source>
        <dbReference type="ARBA" id="ARBA00005982"/>
    </source>
</evidence>
<dbReference type="Proteomes" id="UP000659654">
    <property type="component" value="Unassembled WGS sequence"/>
</dbReference>
<dbReference type="InterPro" id="IPR000109">
    <property type="entry name" value="POT_fam"/>
</dbReference>
<keyword evidence="6 7" id="KW-0472">Membrane</keyword>
<comment type="subcellular location">
    <subcellularLocation>
        <location evidence="1">Membrane</location>
        <topology evidence="1">Multi-pass membrane protein</topology>
    </subcellularLocation>
</comment>
<dbReference type="InterPro" id="IPR036259">
    <property type="entry name" value="MFS_trans_sf"/>
</dbReference>
<evidence type="ECO:0000256" key="4">
    <source>
        <dbReference type="ARBA" id="ARBA00022856"/>
    </source>
</evidence>
<keyword evidence="9" id="KW-1185">Reference proteome</keyword>
<evidence type="ECO:0000256" key="5">
    <source>
        <dbReference type="ARBA" id="ARBA00022989"/>
    </source>
</evidence>
<comment type="caution">
    <text evidence="8">The sequence shown here is derived from an EMBL/GenBank/DDBJ whole genome shotgun (WGS) entry which is preliminary data.</text>
</comment>
<accession>A0A7I8WXM7</accession>
<comment type="similarity">
    <text evidence="2">Belongs to the major facilitator superfamily. Proton-dependent oligopeptide transporter (POT/PTR) (TC 2.A.17) family.</text>
</comment>
<keyword evidence="3 7" id="KW-0812">Transmembrane</keyword>
<keyword evidence="4" id="KW-0571">Peptide transport</keyword>
<sequence>MDTFISARMGSSLQTPQQTSRFPEMADILCQSLLPRTKANFTDGIAFCRVINENKTPTKPCDFQSPDDFYYVTQYKDKNGDSDVQDIYDYAGGSHRKTAVVFKHREVRRGIWCLYYLSGNPRVSKKDLKVIDTNYQYTQKAHGGLFVISFTGKHNSPDVTVFQSVPDNNVSIMWQVPQIIVMSIGEILIAVTGLEFSYQEAAPSMKSVVSSLFLLTNAIGDLLLIGITKISFSRNMAVYFFLFCGLMTVTMVVFTLLSIFYYEYKKDEESFVDEIDMEDEDDFTMTSLKDELTNSNKPRK</sequence>
<dbReference type="EMBL" id="CAJFDI010000002">
    <property type="protein sequence ID" value="CAD5216998.1"/>
    <property type="molecule type" value="Genomic_DNA"/>
</dbReference>
<dbReference type="GO" id="GO:0015833">
    <property type="term" value="P:peptide transport"/>
    <property type="evidence" value="ECO:0007669"/>
    <property type="project" value="UniProtKB-KW"/>
</dbReference>
<evidence type="ECO:0000256" key="1">
    <source>
        <dbReference type="ARBA" id="ARBA00004141"/>
    </source>
</evidence>
<dbReference type="PANTHER" id="PTHR11654">
    <property type="entry name" value="OLIGOPEPTIDE TRANSPORTER-RELATED"/>
    <property type="match status" value="1"/>
</dbReference>
<evidence type="ECO:0000256" key="3">
    <source>
        <dbReference type="ARBA" id="ARBA00022692"/>
    </source>
</evidence>
<evidence type="ECO:0000256" key="7">
    <source>
        <dbReference type="SAM" id="Phobius"/>
    </source>
</evidence>
<dbReference type="GO" id="GO:0016020">
    <property type="term" value="C:membrane"/>
    <property type="evidence" value="ECO:0007669"/>
    <property type="project" value="UniProtKB-SubCell"/>
</dbReference>
<keyword evidence="4" id="KW-0813">Transport</keyword>
<dbReference type="EMBL" id="CAJFCV020000002">
    <property type="protein sequence ID" value="CAG9100358.1"/>
    <property type="molecule type" value="Genomic_DNA"/>
</dbReference>
<reference evidence="8" key="1">
    <citation type="submission" date="2020-09" db="EMBL/GenBank/DDBJ databases">
        <authorList>
            <person name="Kikuchi T."/>
        </authorList>
    </citation>
    <scope>NUCLEOTIDE SEQUENCE</scope>
    <source>
        <strain evidence="8">Ka4C1</strain>
    </source>
</reference>
<name>A0A7I8WXM7_BURXY</name>